<dbReference type="SUPFAM" id="SSF53187">
    <property type="entry name" value="Zn-dependent exopeptidases"/>
    <property type="match status" value="1"/>
</dbReference>
<dbReference type="Proteomes" id="UP000297647">
    <property type="component" value="Unassembled WGS sequence"/>
</dbReference>
<protein>
    <submittedName>
        <fullName evidence="6">Aspartoacylase</fullName>
    </submittedName>
</protein>
<keyword evidence="3" id="KW-0378">Hydrolase</keyword>
<dbReference type="AlphaFoldDB" id="A0A4Y9QQB6"/>
<feature type="domain" description="Succinylglutamate desuccinylase/Aspartoacylase catalytic" evidence="5">
    <location>
        <begin position="32"/>
        <end position="216"/>
    </location>
</feature>
<dbReference type="RefSeq" id="WP_135074770.1">
    <property type="nucleotide sequence ID" value="NZ_SPSB01000004.1"/>
</dbReference>
<evidence type="ECO:0000256" key="2">
    <source>
        <dbReference type="ARBA" id="ARBA00022723"/>
    </source>
</evidence>
<dbReference type="Gene3D" id="3.40.630.10">
    <property type="entry name" value="Zn peptidases"/>
    <property type="match status" value="1"/>
</dbReference>
<proteinExistence type="predicted"/>
<dbReference type="PANTHER" id="PTHR15162:SF7">
    <property type="entry name" value="SUCCINYLGLUTAMATE DESUCCINYLASE"/>
    <property type="match status" value="1"/>
</dbReference>
<organism evidence="6 7">
    <name type="scientific">Algoriphagus kandeliae</name>
    <dbReference type="NCBI Taxonomy" id="2562278"/>
    <lineage>
        <taxon>Bacteria</taxon>
        <taxon>Pseudomonadati</taxon>
        <taxon>Bacteroidota</taxon>
        <taxon>Cytophagia</taxon>
        <taxon>Cytophagales</taxon>
        <taxon>Cyclobacteriaceae</taxon>
        <taxon>Algoriphagus</taxon>
    </lineage>
</organism>
<dbReference type="GO" id="GO:0046872">
    <property type="term" value="F:metal ion binding"/>
    <property type="evidence" value="ECO:0007669"/>
    <property type="project" value="UniProtKB-KW"/>
</dbReference>
<dbReference type="OrthoDB" id="1523003at2"/>
<evidence type="ECO:0000256" key="4">
    <source>
        <dbReference type="ARBA" id="ARBA00022833"/>
    </source>
</evidence>
<sequence length="406" mass="47818">MKIFKVPKDYQQTELEEIATDRIIDQLEGEMPGPHLIFFGGIHGNEPSGIFALKSVIQKIREEKIPLKGKITAIAGNLWALKRKERFQKRDLNRLWTKKNVFALDHGHFTPSNEDEEQFVELHDLIQEIIKNQSGPLYFFDLHTTSSQSIPFIPVNDSLINRTFARKFPVPLILGIEEYIDGPVLSYINDLGYVSFGFEAGQHEDPISVKNHEIFIQLSLAFSGACSNEDMQVSQHLAFWDKKYSPYENFYEIIFRFHVDQKIPFQMMPGFESFQEVKKGEKFAIYGEEEIFAHKNTRIFMPLYQSKGEDGFFLIRKTPEVFLKLSAFLRKNKLDQIITWLPGVRWASKEKDSMIVDLRIARFLVKPIFHLFGYRFVQRDQTHLIIWNRERKSRYREYENETWFKV</sequence>
<dbReference type="PANTHER" id="PTHR15162">
    <property type="entry name" value="ASPARTOACYLASE"/>
    <property type="match status" value="1"/>
</dbReference>
<evidence type="ECO:0000313" key="6">
    <source>
        <dbReference type="EMBL" id="TFV93153.1"/>
    </source>
</evidence>
<gene>
    <name evidence="6" type="ORF">E4S40_12880</name>
</gene>
<name>A0A4Y9QQB6_9BACT</name>
<reference evidence="6 7" key="1">
    <citation type="submission" date="2019-03" db="EMBL/GenBank/DDBJ databases">
        <title>Algoriphagus sp. nov, a new strain isolated from root system soil of mangrove plant Kandelia.</title>
        <authorList>
            <person name="Yin Q."/>
            <person name="Wang K."/>
            <person name="Song Z."/>
        </authorList>
    </citation>
    <scope>NUCLEOTIDE SEQUENCE [LARGE SCALE GENOMIC DNA]</scope>
    <source>
        <strain evidence="6 7">XY-J91</strain>
    </source>
</reference>
<evidence type="ECO:0000256" key="3">
    <source>
        <dbReference type="ARBA" id="ARBA00022801"/>
    </source>
</evidence>
<dbReference type="GO" id="GO:0005829">
    <property type="term" value="C:cytosol"/>
    <property type="evidence" value="ECO:0007669"/>
    <property type="project" value="TreeGrafter"/>
</dbReference>
<keyword evidence="4" id="KW-0862">Zinc</keyword>
<evidence type="ECO:0000259" key="5">
    <source>
        <dbReference type="Pfam" id="PF24827"/>
    </source>
</evidence>
<dbReference type="GO" id="GO:0016788">
    <property type="term" value="F:hydrolase activity, acting on ester bonds"/>
    <property type="evidence" value="ECO:0007669"/>
    <property type="project" value="InterPro"/>
</dbReference>
<comment type="cofactor">
    <cofactor evidence="1">
        <name>Zn(2+)</name>
        <dbReference type="ChEBI" id="CHEBI:29105"/>
    </cofactor>
</comment>
<evidence type="ECO:0000313" key="7">
    <source>
        <dbReference type="Proteomes" id="UP000297647"/>
    </source>
</evidence>
<keyword evidence="2" id="KW-0479">Metal-binding</keyword>
<comment type="caution">
    <text evidence="6">The sequence shown here is derived from an EMBL/GenBank/DDBJ whole genome shotgun (WGS) entry which is preliminary data.</text>
</comment>
<dbReference type="InterPro" id="IPR050178">
    <property type="entry name" value="AspA/AstE_fam"/>
</dbReference>
<dbReference type="EMBL" id="SPSB01000004">
    <property type="protein sequence ID" value="TFV93153.1"/>
    <property type="molecule type" value="Genomic_DNA"/>
</dbReference>
<dbReference type="InterPro" id="IPR055438">
    <property type="entry name" value="AstE_AspA_cat"/>
</dbReference>
<dbReference type="Pfam" id="PF24827">
    <property type="entry name" value="AstE_AspA_cat"/>
    <property type="match status" value="1"/>
</dbReference>
<evidence type="ECO:0000256" key="1">
    <source>
        <dbReference type="ARBA" id="ARBA00001947"/>
    </source>
</evidence>
<keyword evidence="7" id="KW-1185">Reference proteome</keyword>
<accession>A0A4Y9QQB6</accession>